<evidence type="ECO:0000259" key="1">
    <source>
        <dbReference type="SMART" id="SM01097"/>
    </source>
</evidence>
<protein>
    <submittedName>
        <fullName evidence="2">Protein containing Carbamoyl phosphate synthase, small subunit</fullName>
        <ecNumber evidence="2">6.3.4.6</ecNumber>
    </submittedName>
</protein>
<feature type="domain" description="Carbamoyl-phosphate synthase small subunit N-terminal" evidence="1">
    <location>
        <begin position="81"/>
        <end position="146"/>
    </location>
</feature>
<dbReference type="AlphaFoldDB" id="T1A0V7"/>
<sequence>MQRFVTLMRMSVTSRPTESTSIAPGTVRARYSLGAEPRAPRRVAGPRPGRLRPRQMLSRRRLLVLPGFRTPVVATADPERLEGTLFLEDGLRFDGIGFGATGRRVGEVVFTTGMVGYPESLTDPSFRGQLLTFTYPLLGNYGVPPA</sequence>
<dbReference type="InterPro" id="IPR036480">
    <property type="entry name" value="CarbP_synth_ssu_N_sf"/>
</dbReference>
<name>T1A0V7_9ZZZZ</name>
<keyword evidence="2" id="KW-0436">Ligase</keyword>
<gene>
    <name evidence="2" type="ORF">B2A_07269</name>
</gene>
<dbReference type="Gene3D" id="3.50.30.20">
    <property type="entry name" value="Carbamoyl-phosphate synthase small subunit, N-terminal domain"/>
    <property type="match status" value="1"/>
</dbReference>
<evidence type="ECO:0000313" key="2">
    <source>
        <dbReference type="EMBL" id="EQD50558.1"/>
    </source>
</evidence>
<feature type="non-terminal residue" evidence="2">
    <location>
        <position position="146"/>
    </location>
</feature>
<dbReference type="EMBL" id="AUZZ01005193">
    <property type="protein sequence ID" value="EQD50558.1"/>
    <property type="molecule type" value="Genomic_DNA"/>
</dbReference>
<dbReference type="Pfam" id="PF00988">
    <property type="entry name" value="CPSase_sm_chain"/>
    <property type="match status" value="1"/>
</dbReference>
<dbReference type="GO" id="GO:0004847">
    <property type="term" value="F:urea carboxylase activity"/>
    <property type="evidence" value="ECO:0007669"/>
    <property type="project" value="UniProtKB-EC"/>
</dbReference>
<reference evidence="2" key="2">
    <citation type="journal article" date="2014" name="ISME J.">
        <title>Microbial stratification in low pH oxic and suboxic macroscopic growths along an acid mine drainage.</title>
        <authorList>
            <person name="Mendez-Garcia C."/>
            <person name="Mesa V."/>
            <person name="Sprenger R.R."/>
            <person name="Richter M."/>
            <person name="Diez M.S."/>
            <person name="Solano J."/>
            <person name="Bargiela R."/>
            <person name="Golyshina O.V."/>
            <person name="Manteca A."/>
            <person name="Ramos J.L."/>
            <person name="Gallego J.R."/>
            <person name="Llorente I."/>
            <person name="Martins Dos Santos V.A."/>
            <person name="Jensen O.N."/>
            <person name="Pelaez A.I."/>
            <person name="Sanchez J."/>
            <person name="Ferrer M."/>
        </authorList>
    </citation>
    <scope>NUCLEOTIDE SEQUENCE</scope>
</reference>
<accession>T1A0V7</accession>
<comment type="caution">
    <text evidence="2">The sequence shown here is derived from an EMBL/GenBank/DDBJ whole genome shotgun (WGS) entry which is preliminary data.</text>
</comment>
<proteinExistence type="predicted"/>
<dbReference type="InterPro" id="IPR002474">
    <property type="entry name" value="CarbamoylP_synth_ssu_N"/>
</dbReference>
<dbReference type="EC" id="6.3.4.6" evidence="2"/>
<dbReference type="SMART" id="SM01097">
    <property type="entry name" value="CPSase_sm_chain"/>
    <property type="match status" value="1"/>
</dbReference>
<dbReference type="SUPFAM" id="SSF52021">
    <property type="entry name" value="Carbamoyl phosphate synthetase, small subunit N-terminal domain"/>
    <property type="match status" value="1"/>
</dbReference>
<organism evidence="2">
    <name type="scientific">mine drainage metagenome</name>
    <dbReference type="NCBI Taxonomy" id="410659"/>
    <lineage>
        <taxon>unclassified sequences</taxon>
        <taxon>metagenomes</taxon>
        <taxon>ecological metagenomes</taxon>
    </lineage>
</organism>
<reference evidence="2" key="1">
    <citation type="submission" date="2013-08" db="EMBL/GenBank/DDBJ databases">
        <authorList>
            <person name="Mendez C."/>
            <person name="Richter M."/>
            <person name="Ferrer M."/>
            <person name="Sanchez J."/>
        </authorList>
    </citation>
    <scope>NUCLEOTIDE SEQUENCE</scope>
</reference>